<dbReference type="Proteomes" id="UP001432027">
    <property type="component" value="Unassembled WGS sequence"/>
</dbReference>
<organism evidence="5 6">
    <name type="scientific">Pristionchus entomophagus</name>
    <dbReference type="NCBI Taxonomy" id="358040"/>
    <lineage>
        <taxon>Eukaryota</taxon>
        <taxon>Metazoa</taxon>
        <taxon>Ecdysozoa</taxon>
        <taxon>Nematoda</taxon>
        <taxon>Chromadorea</taxon>
        <taxon>Rhabditida</taxon>
        <taxon>Rhabditina</taxon>
        <taxon>Diplogasteromorpha</taxon>
        <taxon>Diplogasteroidea</taxon>
        <taxon>Neodiplogasteridae</taxon>
        <taxon>Pristionchus</taxon>
    </lineage>
</organism>
<evidence type="ECO:0000256" key="4">
    <source>
        <dbReference type="SAM" id="MobiDB-lite"/>
    </source>
</evidence>
<dbReference type="AlphaFoldDB" id="A0AAV5UF61"/>
<feature type="non-terminal residue" evidence="5">
    <location>
        <position position="1"/>
    </location>
</feature>
<evidence type="ECO:0000256" key="1">
    <source>
        <dbReference type="ARBA" id="ARBA00004123"/>
    </source>
</evidence>
<dbReference type="Pfam" id="PF01876">
    <property type="entry name" value="RNase_P_p30"/>
    <property type="match status" value="1"/>
</dbReference>
<dbReference type="GO" id="GO:0005655">
    <property type="term" value="C:nucleolar ribonuclease P complex"/>
    <property type="evidence" value="ECO:0007669"/>
    <property type="project" value="TreeGrafter"/>
</dbReference>
<dbReference type="SUPFAM" id="SSF89550">
    <property type="entry name" value="PHP domain-like"/>
    <property type="match status" value="1"/>
</dbReference>
<accession>A0AAV5UF61</accession>
<feature type="region of interest" description="Disordered" evidence="4">
    <location>
        <begin position="75"/>
        <end position="107"/>
    </location>
</feature>
<comment type="subcellular location">
    <subcellularLocation>
        <location evidence="1">Nucleus</location>
    </subcellularLocation>
</comment>
<proteinExistence type="inferred from homology"/>
<evidence type="ECO:0000256" key="2">
    <source>
        <dbReference type="ARBA" id="ARBA00007331"/>
    </source>
</evidence>
<evidence type="ECO:0000313" key="5">
    <source>
        <dbReference type="EMBL" id="GMT04629.1"/>
    </source>
</evidence>
<keyword evidence="3" id="KW-0819">tRNA processing</keyword>
<name>A0AAV5UF61_9BILA</name>
<evidence type="ECO:0000313" key="6">
    <source>
        <dbReference type="Proteomes" id="UP001432027"/>
    </source>
</evidence>
<comment type="similarity">
    <text evidence="2">Belongs to the eukaryotic/archaeal RNase P protein component 3 family.</text>
</comment>
<dbReference type="PANTHER" id="PTHR13031:SF0">
    <property type="entry name" value="RIBONUCLEASE P PROTEIN SUBUNIT P30"/>
    <property type="match status" value="1"/>
</dbReference>
<keyword evidence="6" id="KW-1185">Reference proteome</keyword>
<dbReference type="GO" id="GO:0003723">
    <property type="term" value="F:RNA binding"/>
    <property type="evidence" value="ECO:0007669"/>
    <property type="project" value="TreeGrafter"/>
</dbReference>
<comment type="caution">
    <text evidence="5">The sequence shown here is derived from an EMBL/GenBank/DDBJ whole genome shotgun (WGS) entry which is preliminary data.</text>
</comment>
<evidence type="ECO:0000256" key="3">
    <source>
        <dbReference type="ARBA" id="ARBA00022694"/>
    </source>
</evidence>
<dbReference type="Gene3D" id="3.20.20.140">
    <property type="entry name" value="Metal-dependent hydrolases"/>
    <property type="match status" value="1"/>
</dbReference>
<sequence>GMTEDAAASCSKKKPITTECGTTLLTSSCRSFEYAEMNLRHSGNGERTTSLVKRAVRMGYDSVVINVDIGDLFQSNTEDDEADPQPPPSKKAKKKGKGQGRASEAAPIPDPFLVDEKELQLTALTSAGKRFRQYSRLTVTLADTSYVHQFFHSPQLKKYDLVAIRPDNEQIFTTLTRKTEFFDIITFDQPANKVHWLYGGGKSKQVQQVADEGIGFEFCYGEALKDSSTRRQVLSNGRSLLATTKGKKAFFSSGATDIMDIRAPVDAMNLLVLYGVKSGKAKPHLSDFPREILLRAEAKKTLRGAIAVTSKEEIPSRNLSQQAALSRLLSVPEFFIQIEEVPPKVKKNEEREEKMDESGPV</sequence>
<reference evidence="5" key="1">
    <citation type="submission" date="2023-10" db="EMBL/GenBank/DDBJ databases">
        <title>Genome assembly of Pristionchus species.</title>
        <authorList>
            <person name="Yoshida K."/>
            <person name="Sommer R.J."/>
        </authorList>
    </citation>
    <scope>NUCLEOTIDE SEQUENCE</scope>
    <source>
        <strain evidence="5">RS0144</strain>
    </source>
</reference>
<dbReference type="PANTHER" id="PTHR13031">
    <property type="entry name" value="RIBONUCLEASE P SUBUNIT P30"/>
    <property type="match status" value="1"/>
</dbReference>
<gene>
    <name evidence="5" type="ORF">PENTCL1PPCAC_26803</name>
</gene>
<dbReference type="InterPro" id="IPR002738">
    <property type="entry name" value="RNase_P_p30"/>
</dbReference>
<dbReference type="InterPro" id="IPR016195">
    <property type="entry name" value="Pol/histidinol_Pase-like"/>
</dbReference>
<dbReference type="GO" id="GO:0008033">
    <property type="term" value="P:tRNA processing"/>
    <property type="evidence" value="ECO:0007669"/>
    <property type="project" value="UniProtKB-KW"/>
</dbReference>
<dbReference type="EMBL" id="BTSX01000006">
    <property type="protein sequence ID" value="GMT04629.1"/>
    <property type="molecule type" value="Genomic_DNA"/>
</dbReference>
<protein>
    <submittedName>
        <fullName evidence="5">Uncharacterized protein</fullName>
    </submittedName>
</protein>